<dbReference type="AlphaFoldDB" id="A0A8X6GV02"/>
<keyword evidence="4" id="KW-1185">Reference proteome</keyword>
<sequence>MGGVDEIWPPSGHEEVPGLNDGVEFSTRSAQERVFDGAKDILFVSIGGGKTIFSLVVIIFLATRIPSSSIGVPPGHEFPHFCNVPSGTAGGFFKAGQRGNPHNVLPGTVQGRSQGGFLHMNESPSPSHPLPRPSTSRTFSA</sequence>
<keyword evidence="2" id="KW-0812">Transmembrane</keyword>
<name>A0A8X6GV02_TRICU</name>
<keyword evidence="2" id="KW-1133">Transmembrane helix</keyword>
<proteinExistence type="predicted"/>
<keyword evidence="2" id="KW-0472">Membrane</keyword>
<reference evidence="3" key="1">
    <citation type="submission" date="2020-07" db="EMBL/GenBank/DDBJ databases">
        <title>Multicomponent nature underlies the extraordinary mechanical properties of spider dragline silk.</title>
        <authorList>
            <person name="Kono N."/>
            <person name="Nakamura H."/>
            <person name="Mori M."/>
            <person name="Yoshida Y."/>
            <person name="Ohtoshi R."/>
            <person name="Malay A.D."/>
            <person name="Moran D.A.P."/>
            <person name="Tomita M."/>
            <person name="Numata K."/>
            <person name="Arakawa K."/>
        </authorList>
    </citation>
    <scope>NUCLEOTIDE SEQUENCE</scope>
</reference>
<protein>
    <submittedName>
        <fullName evidence="3">Uncharacterized protein</fullName>
    </submittedName>
</protein>
<evidence type="ECO:0000313" key="4">
    <source>
        <dbReference type="Proteomes" id="UP000887116"/>
    </source>
</evidence>
<gene>
    <name evidence="3" type="ORF">TNCT_524851</name>
</gene>
<comment type="caution">
    <text evidence="3">The sequence shown here is derived from an EMBL/GenBank/DDBJ whole genome shotgun (WGS) entry which is preliminary data.</text>
</comment>
<dbReference type="Proteomes" id="UP000887116">
    <property type="component" value="Unassembled WGS sequence"/>
</dbReference>
<evidence type="ECO:0000256" key="1">
    <source>
        <dbReference type="SAM" id="MobiDB-lite"/>
    </source>
</evidence>
<feature type="region of interest" description="Disordered" evidence="1">
    <location>
        <begin position="115"/>
        <end position="141"/>
    </location>
</feature>
<dbReference type="EMBL" id="BMAO01003796">
    <property type="protein sequence ID" value="GFQ90268.1"/>
    <property type="molecule type" value="Genomic_DNA"/>
</dbReference>
<feature type="transmembrane region" description="Helical" evidence="2">
    <location>
        <begin position="41"/>
        <end position="62"/>
    </location>
</feature>
<evidence type="ECO:0000313" key="3">
    <source>
        <dbReference type="EMBL" id="GFQ90268.1"/>
    </source>
</evidence>
<accession>A0A8X6GV02</accession>
<organism evidence="3 4">
    <name type="scientific">Trichonephila clavata</name>
    <name type="common">Joro spider</name>
    <name type="synonym">Nephila clavata</name>
    <dbReference type="NCBI Taxonomy" id="2740835"/>
    <lineage>
        <taxon>Eukaryota</taxon>
        <taxon>Metazoa</taxon>
        <taxon>Ecdysozoa</taxon>
        <taxon>Arthropoda</taxon>
        <taxon>Chelicerata</taxon>
        <taxon>Arachnida</taxon>
        <taxon>Araneae</taxon>
        <taxon>Araneomorphae</taxon>
        <taxon>Entelegynae</taxon>
        <taxon>Araneoidea</taxon>
        <taxon>Nephilidae</taxon>
        <taxon>Trichonephila</taxon>
    </lineage>
</organism>
<evidence type="ECO:0000256" key="2">
    <source>
        <dbReference type="SAM" id="Phobius"/>
    </source>
</evidence>